<name>A0A0B6S205_BURPL</name>
<dbReference type="RefSeq" id="WP_080937426.1">
    <property type="nucleotide sequence ID" value="NZ_CP002581.1"/>
</dbReference>
<evidence type="ECO:0000256" key="7">
    <source>
        <dbReference type="ARBA" id="ARBA00023136"/>
    </source>
</evidence>
<dbReference type="HOGENOM" id="CLU_000960_28_0_4"/>
<feature type="transmembrane region" description="Helical" evidence="9">
    <location>
        <begin position="207"/>
        <end position="227"/>
    </location>
</feature>
<reference evidence="11 12" key="2">
    <citation type="journal article" date="2016" name="Appl. Microbiol. Biotechnol.">
        <title>Mutations improving production and secretion of extracellular lipase by Burkholderia glumae PG1.</title>
        <authorList>
            <person name="Knapp A."/>
            <person name="Voget S."/>
            <person name="Gao R."/>
            <person name="Zaburannyi N."/>
            <person name="Krysciak D."/>
            <person name="Breuer M."/>
            <person name="Hauer B."/>
            <person name="Streit W.R."/>
            <person name="Muller R."/>
            <person name="Daniel R."/>
            <person name="Jaeger K.E."/>
        </authorList>
    </citation>
    <scope>NUCLEOTIDE SEQUENCE [LARGE SCALE GENOMIC DNA]</scope>
    <source>
        <strain evidence="11 12">PG1</strain>
    </source>
</reference>
<dbReference type="CDD" id="cd17503">
    <property type="entry name" value="MFS_LmrB_MDR_like"/>
    <property type="match status" value="1"/>
</dbReference>
<feature type="region of interest" description="Disordered" evidence="8">
    <location>
        <begin position="529"/>
        <end position="558"/>
    </location>
</feature>
<comment type="subcellular location">
    <subcellularLocation>
        <location evidence="1">Cell membrane</location>
        <topology evidence="1">Multi-pass membrane protein</topology>
    </subcellularLocation>
</comment>
<keyword evidence="5 9" id="KW-0812">Transmembrane</keyword>
<feature type="transmembrane region" description="Helical" evidence="9">
    <location>
        <begin position="239"/>
        <end position="258"/>
    </location>
</feature>
<evidence type="ECO:0000256" key="5">
    <source>
        <dbReference type="ARBA" id="ARBA00022692"/>
    </source>
</evidence>
<sequence length="558" mass="58894">MTAAAAPAAHDETVSLRAWVAVLGGVFGCFMAGMNVHVTNAALPDIRGSLGASFEEGSWITTAYLVAEIVVIPLTGWLVKVFSARRVLLVGTSGFLLFSLTCSFAPTISTMIASRALQGAFGGVLIPLSFQLIVTELPPSRHPLGMALFAVANNVAQAAGPSMGGYLTDMYSWNWIFYLQIPPALALIGAISWAIRPVPMQLEKLKQADWAGIATMAIGLSALQIVLEEGGRKDWFASDMIVQLSLVAAIGLVGFVVIELRRADPFINLGLLGRYNFGIASLMYFLFGAVVFGVVFLVPNYFAELHGYSARQIGLSMIPYGLVQFVMSFLTPPMMRRVGARTTIVLGFLLVAAGCLMNIHLDADAAWNVIVPSLIVRGIGQSLVVIALSVMAVDGIEKAQLGSASGVFNMVRNVGGAIGIAVASQIVVERQKLHAMRIGEAVTPFSEAFQQRMAVLTRLLSRLHAPLADALPGSAFGGAHQTALALINQRVMREALLMAYSDTFLLAGIAMLGCTAAAFALRGKRPAAAPAPAATVEPPRAAPAGAAMPATAGREQEA</sequence>
<dbReference type="Gene3D" id="1.20.1250.20">
    <property type="entry name" value="MFS general substrate transporter like domains"/>
    <property type="match status" value="1"/>
</dbReference>
<evidence type="ECO:0000256" key="4">
    <source>
        <dbReference type="ARBA" id="ARBA00022475"/>
    </source>
</evidence>
<dbReference type="PANTHER" id="PTHR42718">
    <property type="entry name" value="MAJOR FACILITATOR SUPERFAMILY MULTIDRUG TRANSPORTER MFSC"/>
    <property type="match status" value="1"/>
</dbReference>
<evidence type="ECO:0000256" key="8">
    <source>
        <dbReference type="SAM" id="MobiDB-lite"/>
    </source>
</evidence>
<evidence type="ECO:0000256" key="3">
    <source>
        <dbReference type="ARBA" id="ARBA00022448"/>
    </source>
</evidence>
<feature type="compositionally biased region" description="Low complexity" evidence="8">
    <location>
        <begin position="529"/>
        <end position="552"/>
    </location>
</feature>
<evidence type="ECO:0000256" key="1">
    <source>
        <dbReference type="ARBA" id="ARBA00004651"/>
    </source>
</evidence>
<feature type="transmembrane region" description="Helical" evidence="9">
    <location>
        <begin position="497"/>
        <end position="521"/>
    </location>
</feature>
<dbReference type="InterPro" id="IPR004638">
    <property type="entry name" value="EmrB-like"/>
</dbReference>
<feature type="transmembrane region" description="Helical" evidence="9">
    <location>
        <begin position="112"/>
        <end position="134"/>
    </location>
</feature>
<feature type="transmembrane region" description="Helical" evidence="9">
    <location>
        <begin position="86"/>
        <end position="106"/>
    </location>
</feature>
<gene>
    <name evidence="11" type="ORF">BGL_2c16410</name>
</gene>
<comment type="similarity">
    <text evidence="2">Belongs to the major facilitator superfamily. EmrB family.</text>
</comment>
<feature type="transmembrane region" description="Helical" evidence="9">
    <location>
        <begin position="279"/>
        <end position="301"/>
    </location>
</feature>
<feature type="transmembrane region" description="Helical" evidence="9">
    <location>
        <begin position="175"/>
        <end position="195"/>
    </location>
</feature>
<dbReference type="NCBIfam" id="TIGR00711">
    <property type="entry name" value="efflux_EmrB"/>
    <property type="match status" value="1"/>
</dbReference>
<dbReference type="InterPro" id="IPR011701">
    <property type="entry name" value="MFS"/>
</dbReference>
<feature type="transmembrane region" description="Helical" evidence="9">
    <location>
        <begin position="58"/>
        <end position="79"/>
    </location>
</feature>
<keyword evidence="7 9" id="KW-0472">Membrane</keyword>
<dbReference type="GO" id="GO:0022857">
    <property type="term" value="F:transmembrane transporter activity"/>
    <property type="evidence" value="ECO:0007669"/>
    <property type="project" value="InterPro"/>
</dbReference>
<proteinExistence type="inferred from homology"/>
<accession>A0A0B6S205</accession>
<dbReference type="PROSITE" id="PS50850">
    <property type="entry name" value="MFS"/>
    <property type="match status" value="1"/>
</dbReference>
<feature type="transmembrane region" description="Helical" evidence="9">
    <location>
        <begin position="343"/>
        <end position="361"/>
    </location>
</feature>
<dbReference type="GO" id="GO:0005886">
    <property type="term" value="C:plasma membrane"/>
    <property type="evidence" value="ECO:0007669"/>
    <property type="project" value="UniProtKB-SubCell"/>
</dbReference>
<evidence type="ECO:0000256" key="9">
    <source>
        <dbReference type="SAM" id="Phobius"/>
    </source>
</evidence>
<evidence type="ECO:0000256" key="6">
    <source>
        <dbReference type="ARBA" id="ARBA00022989"/>
    </source>
</evidence>
<evidence type="ECO:0000313" key="12">
    <source>
        <dbReference type="Proteomes" id="UP000031838"/>
    </source>
</evidence>
<organism evidence="11 12">
    <name type="scientific">Burkholderia plantarii</name>
    <dbReference type="NCBI Taxonomy" id="41899"/>
    <lineage>
        <taxon>Bacteria</taxon>
        <taxon>Pseudomonadati</taxon>
        <taxon>Pseudomonadota</taxon>
        <taxon>Betaproteobacteria</taxon>
        <taxon>Burkholderiales</taxon>
        <taxon>Burkholderiaceae</taxon>
        <taxon>Burkholderia</taxon>
    </lineage>
</organism>
<reference evidence="12" key="1">
    <citation type="submission" date="2011-03" db="EMBL/GenBank/DDBJ databases">
        <authorList>
            <person name="Voget S."/>
            <person name="Streit W.R."/>
            <person name="Jaeger K.E."/>
            <person name="Daniel R."/>
        </authorList>
    </citation>
    <scope>NUCLEOTIDE SEQUENCE [LARGE SCALE GENOMIC DNA]</scope>
    <source>
        <strain evidence="12">PG1</strain>
    </source>
</reference>
<dbReference type="PANTHER" id="PTHR42718:SF9">
    <property type="entry name" value="MAJOR FACILITATOR SUPERFAMILY MULTIDRUG TRANSPORTER MFSC"/>
    <property type="match status" value="1"/>
</dbReference>
<keyword evidence="6 9" id="KW-1133">Transmembrane helix</keyword>
<feature type="transmembrane region" description="Helical" evidence="9">
    <location>
        <begin position="18"/>
        <end position="38"/>
    </location>
</feature>
<dbReference type="AlphaFoldDB" id="A0A0B6S205"/>
<dbReference type="Pfam" id="PF07690">
    <property type="entry name" value="MFS_1"/>
    <property type="match status" value="1"/>
</dbReference>
<keyword evidence="12" id="KW-1185">Reference proteome</keyword>
<dbReference type="Proteomes" id="UP000031838">
    <property type="component" value="Chromosome 2"/>
</dbReference>
<feature type="transmembrane region" description="Helical" evidence="9">
    <location>
        <begin position="313"/>
        <end position="331"/>
    </location>
</feature>
<keyword evidence="3" id="KW-0813">Transport</keyword>
<keyword evidence="4" id="KW-1003">Cell membrane</keyword>
<evidence type="ECO:0000256" key="2">
    <source>
        <dbReference type="ARBA" id="ARBA00008537"/>
    </source>
</evidence>
<evidence type="ECO:0000259" key="10">
    <source>
        <dbReference type="PROSITE" id="PS50850"/>
    </source>
</evidence>
<dbReference type="KEGG" id="bgp:BGL_2c16410"/>
<dbReference type="SUPFAM" id="SSF103473">
    <property type="entry name" value="MFS general substrate transporter"/>
    <property type="match status" value="1"/>
</dbReference>
<protein>
    <submittedName>
        <fullName evidence="11">Drug resistance transporter, EmrB/QacA subfamily</fullName>
    </submittedName>
</protein>
<feature type="transmembrane region" description="Helical" evidence="9">
    <location>
        <begin position="367"/>
        <end position="393"/>
    </location>
</feature>
<dbReference type="InterPro" id="IPR036259">
    <property type="entry name" value="MFS_trans_sf"/>
</dbReference>
<dbReference type="EMBL" id="CP002581">
    <property type="protein sequence ID" value="AJK49708.1"/>
    <property type="molecule type" value="Genomic_DNA"/>
</dbReference>
<feature type="domain" description="Major facilitator superfamily (MFS) profile" evidence="10">
    <location>
        <begin position="21"/>
        <end position="525"/>
    </location>
</feature>
<evidence type="ECO:0000313" key="11">
    <source>
        <dbReference type="EMBL" id="AJK49708.1"/>
    </source>
</evidence>
<dbReference type="InterPro" id="IPR020846">
    <property type="entry name" value="MFS_dom"/>
</dbReference>